<keyword evidence="2" id="KW-1185">Reference proteome</keyword>
<dbReference type="EMBL" id="ML210045">
    <property type="protein sequence ID" value="TFK57801.1"/>
    <property type="molecule type" value="Genomic_DNA"/>
</dbReference>
<proteinExistence type="predicted"/>
<gene>
    <name evidence="1" type="ORF">BDN72DRAFT_966491</name>
</gene>
<reference evidence="1 2" key="1">
    <citation type="journal article" date="2019" name="Nat. Ecol. Evol.">
        <title>Megaphylogeny resolves global patterns of mushroom evolution.</title>
        <authorList>
            <person name="Varga T."/>
            <person name="Krizsan K."/>
            <person name="Foldi C."/>
            <person name="Dima B."/>
            <person name="Sanchez-Garcia M."/>
            <person name="Sanchez-Ramirez S."/>
            <person name="Szollosi G.J."/>
            <person name="Szarkandi J.G."/>
            <person name="Papp V."/>
            <person name="Albert L."/>
            <person name="Andreopoulos W."/>
            <person name="Angelini C."/>
            <person name="Antonin V."/>
            <person name="Barry K.W."/>
            <person name="Bougher N.L."/>
            <person name="Buchanan P."/>
            <person name="Buyck B."/>
            <person name="Bense V."/>
            <person name="Catcheside P."/>
            <person name="Chovatia M."/>
            <person name="Cooper J."/>
            <person name="Damon W."/>
            <person name="Desjardin D."/>
            <person name="Finy P."/>
            <person name="Geml J."/>
            <person name="Haridas S."/>
            <person name="Hughes K."/>
            <person name="Justo A."/>
            <person name="Karasinski D."/>
            <person name="Kautmanova I."/>
            <person name="Kiss B."/>
            <person name="Kocsube S."/>
            <person name="Kotiranta H."/>
            <person name="LaButti K.M."/>
            <person name="Lechner B.E."/>
            <person name="Liimatainen K."/>
            <person name="Lipzen A."/>
            <person name="Lukacs Z."/>
            <person name="Mihaltcheva S."/>
            <person name="Morgado L.N."/>
            <person name="Niskanen T."/>
            <person name="Noordeloos M.E."/>
            <person name="Ohm R.A."/>
            <person name="Ortiz-Santana B."/>
            <person name="Ovrebo C."/>
            <person name="Racz N."/>
            <person name="Riley R."/>
            <person name="Savchenko A."/>
            <person name="Shiryaev A."/>
            <person name="Soop K."/>
            <person name="Spirin V."/>
            <person name="Szebenyi C."/>
            <person name="Tomsovsky M."/>
            <person name="Tulloss R.E."/>
            <person name="Uehling J."/>
            <person name="Grigoriev I.V."/>
            <person name="Vagvolgyi C."/>
            <person name="Papp T."/>
            <person name="Martin F.M."/>
            <person name="Miettinen O."/>
            <person name="Hibbett D.S."/>
            <person name="Nagy L.G."/>
        </authorList>
    </citation>
    <scope>NUCLEOTIDE SEQUENCE [LARGE SCALE GENOMIC DNA]</scope>
    <source>
        <strain evidence="1 2">NL-1719</strain>
    </source>
</reference>
<evidence type="ECO:0000313" key="1">
    <source>
        <dbReference type="EMBL" id="TFK57801.1"/>
    </source>
</evidence>
<evidence type="ECO:0000313" key="2">
    <source>
        <dbReference type="Proteomes" id="UP000308600"/>
    </source>
</evidence>
<dbReference type="Proteomes" id="UP000308600">
    <property type="component" value="Unassembled WGS sequence"/>
</dbReference>
<protein>
    <submittedName>
        <fullName evidence="1">Uncharacterized protein</fullName>
    </submittedName>
</protein>
<accession>A0ACD2ZWN6</accession>
<organism evidence="1 2">
    <name type="scientific">Pluteus cervinus</name>
    <dbReference type="NCBI Taxonomy" id="181527"/>
    <lineage>
        <taxon>Eukaryota</taxon>
        <taxon>Fungi</taxon>
        <taxon>Dikarya</taxon>
        <taxon>Basidiomycota</taxon>
        <taxon>Agaricomycotina</taxon>
        <taxon>Agaricomycetes</taxon>
        <taxon>Agaricomycetidae</taxon>
        <taxon>Agaricales</taxon>
        <taxon>Pluteineae</taxon>
        <taxon>Pluteaceae</taxon>
        <taxon>Pluteus</taxon>
    </lineage>
</organism>
<name>A0ACD2ZWN6_9AGAR</name>
<sequence length="136" mass="15030">MGPLGFPRSLSPTILLRVILYLNVLSVPKLLLFLAPLLLLRYIYEVLQLIVLSFVWEPEGTLPIGRGDEWVTASIIVLGSLDFTIIQLAIAVVRRMVLDRTNSDGGGDVSVGIDESGKNASERDFKMKPVRSFTES</sequence>